<dbReference type="FunFam" id="1.10.510.10:FF:000510">
    <property type="entry name" value="Inactive tyrosine-protein kinase PRAG1"/>
    <property type="match status" value="1"/>
</dbReference>
<dbReference type="InterPro" id="IPR008266">
    <property type="entry name" value="Tyr_kinase_AS"/>
</dbReference>
<dbReference type="Pfam" id="PF00069">
    <property type="entry name" value="Pkinase"/>
    <property type="match status" value="1"/>
</dbReference>
<dbReference type="EMBL" id="VZRE01012761">
    <property type="protein sequence ID" value="NWU15356.1"/>
    <property type="molecule type" value="Genomic_DNA"/>
</dbReference>
<evidence type="ECO:0000256" key="3">
    <source>
        <dbReference type="ARBA" id="ARBA00004496"/>
    </source>
</evidence>
<keyword evidence="6" id="KW-0965">Cell junction</keyword>
<dbReference type="SMART" id="SM00220">
    <property type="entry name" value="S_TKc"/>
    <property type="match status" value="1"/>
</dbReference>
<accession>A0A7K5UHD7</accession>
<evidence type="ECO:0000256" key="6">
    <source>
        <dbReference type="ARBA" id="ARBA00022949"/>
    </source>
</evidence>
<sequence>EQRRTVQKTQWALCLTHEDLKMSACSDFVEHIWKPGSCKNCFNPKSSHRLQTTPDTGACGALPNGVRTKPESLPFDDEGVNTSPFSKPTIAVKPTMINSDVSDAWADVNMNADLSQVSWGVVSGKQLLLKSGDAERICLDNFGNGGVKKPFLHNLPSDCLSCCPPSYSMVGLRSLESRVERNVSIHSLVLVGEVGKQEDRAKDKFAMPHRAPCPNPAALGDRSTTNSSRNLSSQAREGAVLLSEGSCGCISSGFESEGGEYCSITNCHREHPVSWESCCTEGKPARCEKESHAPCEWRQQDAPEIPRPSGQAVKFNEEERKAVNVAFCITKDHGDPLPYALCSERKKLSLHAEPAALPESTGSSRAAAFALSREDEDSPLPVEPSVTGSPQTEGLGTPQQALVEPQRPRLTEPSCADPIYAESTKRRKAQLKAVSGQAKAEKLAHSTVKEQADGSWRDGGWALGGEKEYQDSTAQVAAKITIMTAHTEDDHKTIFLSSPDSAVGVQWPCISPTSYPDFGNSSPAIEPGQIFQASGSENSPRFHLAAVAKNSLSDSPAIPPKMSKNSQPGTEGNRVLPVSNHVARFGDDNSHEGAGVQLLPRSCTDTGAFGASSSLCTHVNGVSVEESTRGLAGSSCDRRQKYYTPTWTKQCRIEEEEEQEEEQQLLTHPWAVGAENGKAGADLVDDGPMLESQAGITKSSSFSFDFPKDKSNGMEFAPPPPPPKKQSRHTLKMNPSNTELERVSNSSAESLSPPFRSVHVSFTAGSSDSLDSDTQTGSDGRHSSEPNHSPPPAESQVFPSVPFLPVSSEDGPSSAPSCPPPLPQKKTVIRTVSSPDGFFGGQASSVKAASAASPRLNVSHSESNVCLREEPPFIHPASLGGRPGAFSSSESLEKGSKGNSYWGSTSGKRTGACVPGRNLQSLSSSQLSVSSQVSSASSLHNLLSNMDSKEGVYTKLGALYAESLRRLVAKCEDCFMREQKNELHFSENNWSLFKLTCNKPCCDSGDAIYYCATCSKDPSTTYAVKICKTQESKVAASYCSPAVPVHFNIQQDCGHFVASVPSSMLLASDVGKSMPGDGLYPSRTASEHDCVVVITREVPSQTTADFVRDSVMLHQAKPELYERRVCFLLLQLCNGLEHLKEHGIIHRDLCLENLLLVPFKPPMSYVKAKDDKHLPRLIISNFLKAKQKTGTGDSKLKKSQARLAPEIVSASQYKKFDEFQTGILIYELLHQPNPFEEKVHLREQEYSPEDLPALPSLSIYSRGLQQLAHLLLEADPIKRVRITEAKRMLQCLLWGPRKDLMEQPLSHEETLRQVLQNWVDMKRALLMMKFAERAVDTERSIELEDWLCCQYLASAEPASLLHTLKLLQLL</sequence>
<dbReference type="InterPro" id="IPR000719">
    <property type="entry name" value="Prot_kinase_dom"/>
</dbReference>
<feature type="compositionally biased region" description="Low complexity" evidence="11">
    <location>
        <begin position="222"/>
        <end position="232"/>
    </location>
</feature>
<feature type="non-terminal residue" evidence="13">
    <location>
        <position position="1"/>
    </location>
</feature>
<dbReference type="InterPro" id="IPR011009">
    <property type="entry name" value="Kinase-like_dom_sf"/>
</dbReference>
<reference evidence="13 14" key="1">
    <citation type="submission" date="2019-09" db="EMBL/GenBank/DDBJ databases">
        <title>Bird 10,000 Genomes (B10K) Project - Family phase.</title>
        <authorList>
            <person name="Zhang G."/>
        </authorList>
    </citation>
    <scope>NUCLEOTIDE SEQUENCE [LARGE SCALE GENOMIC DNA]</scope>
    <source>
        <strain evidence="13">B10K-DU-001-01</strain>
        <tissue evidence="13">Muscle</tissue>
    </source>
</reference>
<evidence type="ECO:0000256" key="10">
    <source>
        <dbReference type="ARBA" id="ARBA00079294"/>
    </source>
</evidence>
<gene>
    <name evidence="13" type="primary">Prag1_1</name>
    <name evidence="13" type="ORF">CEPORN_R06986</name>
</gene>
<keyword evidence="14" id="KW-1185">Reference proteome</keyword>
<feature type="region of interest" description="Disordered" evidence="11">
    <location>
        <begin position="759"/>
        <end position="827"/>
    </location>
</feature>
<evidence type="ECO:0000259" key="12">
    <source>
        <dbReference type="PROSITE" id="PS50011"/>
    </source>
</evidence>
<feature type="region of interest" description="Disordered" evidence="11">
    <location>
        <begin position="352"/>
        <end position="414"/>
    </location>
</feature>
<dbReference type="Proteomes" id="UP000543364">
    <property type="component" value="Unassembled WGS sequence"/>
</dbReference>
<keyword evidence="13" id="KW-0808">Transferase</keyword>
<keyword evidence="5" id="KW-0597">Phosphoprotein</keyword>
<evidence type="ECO:0000256" key="1">
    <source>
        <dbReference type="ARBA" id="ARBA00004123"/>
    </source>
</evidence>
<keyword evidence="13" id="KW-0418">Kinase</keyword>
<protein>
    <recommendedName>
        <fullName evidence="9">Inactive tyrosine-protein kinase PRAG1</fullName>
    </recommendedName>
    <alternativeName>
        <fullName evidence="10">PEAK1-related kinase-activating pseudokinase 1</fullName>
    </alternativeName>
</protein>
<feature type="region of interest" description="Disordered" evidence="11">
    <location>
        <begin position="694"/>
        <end position="731"/>
    </location>
</feature>
<feature type="domain" description="Protein kinase" evidence="12">
    <location>
        <begin position="886"/>
        <end position="1293"/>
    </location>
</feature>
<evidence type="ECO:0000256" key="7">
    <source>
        <dbReference type="ARBA" id="ARBA00023242"/>
    </source>
</evidence>
<evidence type="ECO:0000256" key="2">
    <source>
        <dbReference type="ARBA" id="ARBA00004246"/>
    </source>
</evidence>
<keyword evidence="7" id="KW-0539">Nucleus</keyword>
<comment type="similarity">
    <text evidence="8">Belongs to the protein kinase superfamily.</text>
</comment>
<dbReference type="Gene3D" id="1.10.510.10">
    <property type="entry name" value="Transferase(Phosphotransferase) domain 1"/>
    <property type="match status" value="1"/>
</dbReference>
<dbReference type="PANTHER" id="PTHR22972">
    <property type="entry name" value="SERINE/THREONINE PROTEIN KINASE"/>
    <property type="match status" value="1"/>
</dbReference>
<evidence type="ECO:0000256" key="9">
    <source>
        <dbReference type="ARBA" id="ARBA00072730"/>
    </source>
</evidence>
<feature type="compositionally biased region" description="Acidic residues" evidence="11">
    <location>
        <begin position="654"/>
        <end position="663"/>
    </location>
</feature>
<dbReference type="PANTHER" id="PTHR22972:SF3">
    <property type="entry name" value="INACTIVE TYROSINE-PROTEIN KINASE PRAG1"/>
    <property type="match status" value="1"/>
</dbReference>
<feature type="region of interest" description="Disordered" evidence="11">
    <location>
        <begin position="653"/>
        <end position="672"/>
    </location>
</feature>
<dbReference type="GO" id="GO:0005925">
    <property type="term" value="C:focal adhesion"/>
    <property type="evidence" value="ECO:0007669"/>
    <property type="project" value="UniProtKB-SubCell"/>
</dbReference>
<dbReference type="GO" id="GO:0004672">
    <property type="term" value="F:protein kinase activity"/>
    <property type="evidence" value="ECO:0007669"/>
    <property type="project" value="InterPro"/>
</dbReference>
<name>A0A7K5UHD7_CEPOR</name>
<keyword evidence="4" id="KW-0963">Cytoplasm</keyword>
<organism evidence="13 14">
    <name type="scientific">Cephalopterus ornatus</name>
    <name type="common">Amazonian umbrellabird</name>
    <dbReference type="NCBI Taxonomy" id="114276"/>
    <lineage>
        <taxon>Eukaryota</taxon>
        <taxon>Metazoa</taxon>
        <taxon>Chordata</taxon>
        <taxon>Craniata</taxon>
        <taxon>Vertebrata</taxon>
        <taxon>Euteleostomi</taxon>
        <taxon>Archelosauria</taxon>
        <taxon>Archosauria</taxon>
        <taxon>Dinosauria</taxon>
        <taxon>Saurischia</taxon>
        <taxon>Theropoda</taxon>
        <taxon>Coelurosauria</taxon>
        <taxon>Aves</taxon>
        <taxon>Neognathae</taxon>
        <taxon>Neoaves</taxon>
        <taxon>Telluraves</taxon>
        <taxon>Australaves</taxon>
        <taxon>Passeriformes</taxon>
        <taxon>Cotingidae</taxon>
        <taxon>Cephalopterus</taxon>
    </lineage>
</organism>
<feature type="non-terminal residue" evidence="13">
    <location>
        <position position="1370"/>
    </location>
</feature>
<comment type="caution">
    <text evidence="13">The sequence shown here is derived from an EMBL/GenBank/DDBJ whole genome shotgun (WGS) entry which is preliminary data.</text>
</comment>
<feature type="compositionally biased region" description="Polar residues" evidence="11">
    <location>
        <begin position="763"/>
        <end position="778"/>
    </location>
</feature>
<feature type="region of interest" description="Disordered" evidence="11">
    <location>
        <begin position="206"/>
        <end position="232"/>
    </location>
</feature>
<evidence type="ECO:0000256" key="5">
    <source>
        <dbReference type="ARBA" id="ARBA00022553"/>
    </source>
</evidence>
<dbReference type="PROSITE" id="PS00109">
    <property type="entry name" value="PROTEIN_KINASE_TYR"/>
    <property type="match status" value="1"/>
</dbReference>
<comment type="subcellular location">
    <subcellularLocation>
        <location evidence="2">Cell junction</location>
        <location evidence="2">Focal adhesion</location>
    </subcellularLocation>
    <subcellularLocation>
        <location evidence="3">Cytoplasm</location>
    </subcellularLocation>
    <subcellularLocation>
        <location evidence="1">Nucleus</location>
    </subcellularLocation>
</comment>
<dbReference type="GO" id="GO:0005634">
    <property type="term" value="C:nucleus"/>
    <property type="evidence" value="ECO:0007669"/>
    <property type="project" value="UniProtKB-SubCell"/>
</dbReference>
<evidence type="ECO:0000256" key="11">
    <source>
        <dbReference type="SAM" id="MobiDB-lite"/>
    </source>
</evidence>
<feature type="region of interest" description="Disordered" evidence="11">
    <location>
        <begin position="553"/>
        <end position="572"/>
    </location>
</feature>
<dbReference type="GO" id="GO:0005737">
    <property type="term" value="C:cytoplasm"/>
    <property type="evidence" value="ECO:0007669"/>
    <property type="project" value="UniProtKB-SubCell"/>
</dbReference>
<feature type="compositionally biased region" description="Polar residues" evidence="11">
    <location>
        <begin position="386"/>
        <end position="400"/>
    </location>
</feature>
<dbReference type="SUPFAM" id="SSF56112">
    <property type="entry name" value="Protein kinase-like (PK-like)"/>
    <property type="match status" value="1"/>
</dbReference>
<evidence type="ECO:0000256" key="8">
    <source>
        <dbReference type="ARBA" id="ARBA00038349"/>
    </source>
</evidence>
<evidence type="ECO:0000256" key="4">
    <source>
        <dbReference type="ARBA" id="ARBA00022490"/>
    </source>
</evidence>
<proteinExistence type="inferred from homology"/>
<dbReference type="InterPro" id="IPR051511">
    <property type="entry name" value="MitoQC_Scaffold_Kinases"/>
</dbReference>
<evidence type="ECO:0000313" key="13">
    <source>
        <dbReference type="EMBL" id="NWU15356.1"/>
    </source>
</evidence>
<dbReference type="PROSITE" id="PS50011">
    <property type="entry name" value="PROTEIN_KINASE_DOM"/>
    <property type="match status" value="1"/>
</dbReference>
<evidence type="ECO:0000313" key="14">
    <source>
        <dbReference type="Proteomes" id="UP000543364"/>
    </source>
</evidence>
<dbReference type="GO" id="GO:0005524">
    <property type="term" value="F:ATP binding"/>
    <property type="evidence" value="ECO:0007669"/>
    <property type="project" value="InterPro"/>
</dbReference>
<feature type="region of interest" description="Disordered" evidence="11">
    <location>
        <begin position="876"/>
        <end position="905"/>
    </location>
</feature>